<name>A0A835RTH0_VANPL</name>
<comment type="caution">
    <text evidence="4">The sequence shown here is derived from an EMBL/GenBank/DDBJ whole genome shotgun (WGS) entry which is preliminary data.</text>
</comment>
<evidence type="ECO:0000256" key="2">
    <source>
        <dbReference type="RuleBase" id="RU363120"/>
    </source>
</evidence>
<evidence type="ECO:0000256" key="1">
    <source>
        <dbReference type="ARBA" id="ARBA00010520"/>
    </source>
</evidence>
<reference evidence="4 5" key="1">
    <citation type="journal article" date="2020" name="Nat. Food">
        <title>A phased Vanilla planifolia genome enables genetic improvement of flavour and production.</title>
        <authorList>
            <person name="Hasing T."/>
            <person name="Tang H."/>
            <person name="Brym M."/>
            <person name="Khazi F."/>
            <person name="Huang T."/>
            <person name="Chambers A.H."/>
        </authorList>
    </citation>
    <scope>NUCLEOTIDE SEQUENCE [LARGE SCALE GENOMIC DNA]</scope>
    <source>
        <tissue evidence="4">Leaf</tissue>
    </source>
</reference>
<evidence type="ECO:0000256" key="3">
    <source>
        <dbReference type="SAM" id="MobiDB-lite"/>
    </source>
</evidence>
<evidence type="ECO:0000313" key="5">
    <source>
        <dbReference type="Proteomes" id="UP000636800"/>
    </source>
</evidence>
<dbReference type="Proteomes" id="UP000636800">
    <property type="component" value="Chromosome 1"/>
</dbReference>
<dbReference type="PANTHER" id="PTHR34804">
    <property type="entry name" value="CAMP-REGULATED PHOSPHOPROTEIN 19-RELATED PROTEIN"/>
    <property type="match status" value="1"/>
</dbReference>
<accession>A0A835RTH0</accession>
<sequence>MAGNAGDESASQTGEESVQGKYGGIVPKKKPLISKDNERAYFDSADWVLGKQGANLGQKTRVAVESLRPKLQSEPSRFHCSERRTTDYLLDARRVRLLKTVRVGLAAEVK</sequence>
<proteinExistence type="inferred from homology"/>
<feature type="region of interest" description="Disordered" evidence="3">
    <location>
        <begin position="1"/>
        <end position="29"/>
    </location>
</feature>
<comment type="similarity">
    <text evidence="1 2">Belongs to the endosulfine family.</text>
</comment>
<dbReference type="EMBL" id="JADCNL010000001">
    <property type="protein sequence ID" value="KAG0496468.1"/>
    <property type="molecule type" value="Genomic_DNA"/>
</dbReference>
<dbReference type="AlphaFoldDB" id="A0A835RTH0"/>
<keyword evidence="5" id="KW-1185">Reference proteome</keyword>
<evidence type="ECO:0000313" key="4">
    <source>
        <dbReference type="EMBL" id="KAG0496468.1"/>
    </source>
</evidence>
<dbReference type="InterPro" id="IPR006760">
    <property type="entry name" value="Endosulphine"/>
</dbReference>
<organism evidence="4 5">
    <name type="scientific">Vanilla planifolia</name>
    <name type="common">Vanilla</name>
    <dbReference type="NCBI Taxonomy" id="51239"/>
    <lineage>
        <taxon>Eukaryota</taxon>
        <taxon>Viridiplantae</taxon>
        <taxon>Streptophyta</taxon>
        <taxon>Embryophyta</taxon>
        <taxon>Tracheophyta</taxon>
        <taxon>Spermatophyta</taxon>
        <taxon>Magnoliopsida</taxon>
        <taxon>Liliopsida</taxon>
        <taxon>Asparagales</taxon>
        <taxon>Orchidaceae</taxon>
        <taxon>Vanilloideae</taxon>
        <taxon>Vanilleae</taxon>
        <taxon>Vanilla</taxon>
    </lineage>
</organism>
<dbReference type="PANTHER" id="PTHR34804:SF5">
    <property type="entry name" value="CAMP-REGULATED PHOSPHOPROTEIN 19-RELATED PROTEIN"/>
    <property type="match status" value="1"/>
</dbReference>
<protein>
    <submittedName>
        <fullName evidence="4">Uncharacterized protein</fullName>
    </submittedName>
</protein>
<dbReference type="Pfam" id="PF04667">
    <property type="entry name" value="Endosulfine"/>
    <property type="match status" value="1"/>
</dbReference>
<gene>
    <name evidence="4" type="ORF">HPP92_001159</name>
</gene>
<dbReference type="OrthoDB" id="331544at2759"/>